<dbReference type="EC" id="3.1.1.-" evidence="3"/>
<dbReference type="InterPro" id="IPR019819">
    <property type="entry name" value="Carboxylesterase_B_CS"/>
</dbReference>
<dbReference type="SUPFAM" id="SSF53474">
    <property type="entry name" value="alpha/beta-Hydrolases"/>
    <property type="match status" value="1"/>
</dbReference>
<dbReference type="Proteomes" id="UP000054771">
    <property type="component" value="Unassembled WGS sequence"/>
</dbReference>
<accession>A0A0U5GVQ5</accession>
<dbReference type="PANTHER" id="PTHR43918">
    <property type="entry name" value="ACETYLCHOLINESTERASE"/>
    <property type="match status" value="1"/>
</dbReference>
<dbReference type="EMBL" id="CDMC01000004">
    <property type="protein sequence ID" value="CEL05044.1"/>
    <property type="molecule type" value="Genomic_DNA"/>
</dbReference>
<dbReference type="ESTHER" id="9euro-a0a0u5gvq5">
    <property type="family name" value="Fungal_carboxylesterase_lipase"/>
</dbReference>
<dbReference type="PANTHER" id="PTHR43918:SF4">
    <property type="entry name" value="CARBOXYLIC ESTER HYDROLASE"/>
    <property type="match status" value="1"/>
</dbReference>
<keyword evidence="6" id="KW-1185">Reference proteome</keyword>
<dbReference type="GO" id="GO:0052689">
    <property type="term" value="F:carboxylic ester hydrolase activity"/>
    <property type="evidence" value="ECO:0007669"/>
    <property type="project" value="TreeGrafter"/>
</dbReference>
<dbReference type="InterPro" id="IPR019826">
    <property type="entry name" value="Carboxylesterase_B_AS"/>
</dbReference>
<evidence type="ECO:0000256" key="1">
    <source>
        <dbReference type="ARBA" id="ARBA00005964"/>
    </source>
</evidence>
<dbReference type="AlphaFoldDB" id="A0A0U5GVQ5"/>
<evidence type="ECO:0000256" key="2">
    <source>
        <dbReference type="ARBA" id="ARBA00022801"/>
    </source>
</evidence>
<dbReference type="Gene3D" id="3.40.50.1820">
    <property type="entry name" value="alpha/beta hydrolase"/>
    <property type="match status" value="1"/>
</dbReference>
<proteinExistence type="inferred from homology"/>
<dbReference type="InterPro" id="IPR002018">
    <property type="entry name" value="CarbesteraseB"/>
</dbReference>
<dbReference type="InterPro" id="IPR050654">
    <property type="entry name" value="AChE-related_enzymes"/>
</dbReference>
<dbReference type="STRING" id="454130.A0A0U5GVQ5"/>
<dbReference type="InterPro" id="IPR029058">
    <property type="entry name" value="AB_hydrolase_fold"/>
</dbReference>
<feature type="domain" description="Carboxylesterase type B" evidence="4">
    <location>
        <begin position="52"/>
        <end position="556"/>
    </location>
</feature>
<keyword evidence="2 3" id="KW-0378">Hydrolase</keyword>
<evidence type="ECO:0000313" key="5">
    <source>
        <dbReference type="EMBL" id="CEL05044.1"/>
    </source>
</evidence>
<organism evidence="5 6">
    <name type="scientific">Aspergillus calidoustus</name>
    <dbReference type="NCBI Taxonomy" id="454130"/>
    <lineage>
        <taxon>Eukaryota</taxon>
        <taxon>Fungi</taxon>
        <taxon>Dikarya</taxon>
        <taxon>Ascomycota</taxon>
        <taxon>Pezizomycotina</taxon>
        <taxon>Eurotiomycetes</taxon>
        <taxon>Eurotiomycetidae</taxon>
        <taxon>Eurotiales</taxon>
        <taxon>Aspergillaceae</taxon>
        <taxon>Aspergillus</taxon>
        <taxon>Aspergillus subgen. Nidulantes</taxon>
    </lineage>
</organism>
<dbReference type="PROSITE" id="PS00122">
    <property type="entry name" value="CARBOXYLESTERASE_B_1"/>
    <property type="match status" value="1"/>
</dbReference>
<protein>
    <recommendedName>
        <fullName evidence="3">Carboxylic ester hydrolase</fullName>
        <ecNumber evidence="3">3.1.1.-</ecNumber>
    </recommendedName>
</protein>
<gene>
    <name evidence="5" type="ORF">ASPCAL06166</name>
</gene>
<dbReference type="Pfam" id="PF00135">
    <property type="entry name" value="COesterase"/>
    <property type="match status" value="1"/>
</dbReference>
<name>A0A0U5GVQ5_ASPCI</name>
<dbReference type="OrthoDB" id="408631at2759"/>
<evidence type="ECO:0000313" key="6">
    <source>
        <dbReference type="Proteomes" id="UP000054771"/>
    </source>
</evidence>
<sequence>MYTSFRSWLNMRYYLEAASVLQLAIGFSLSAAAHAEPGGDPISNIVDLGYSKYQGTVLPFAVTQFLGIRYAAPPLGELRWRAPQDPVPVAEIQSADQVSWHSCILGVLLTPQKFPPICIGLGESENLNKTEDCLFVNVFAPSNATTKSKLPVWVYIQGGGFVTNANANYNATKLVLESQHSIVLVNFNYRVGPLGFLASEQVRHNGDLNVGLLDQRKLLRWVQKYIHLFGGDPSHVVIHGASAGAVSVTHHLTAYGGRDEGLFVGAVAESIAWTPSLTVAESEINFESFAAQLNCSRSDPVACLRSLDATTIQTLGGAPDDYLMSLQAKLLFQPAIDGEIFPDAHYTNFYRGNFLDVPLIVGYDTNEGSLFAPNASTPDEVATFVKGWYVKLSEVQVQQVVDTYPPIESVPGRAEYFSSASKIFAEGIFHCPTTWISDMAAIYSRKKVWDYRYNVLDGIAIAAGLGVPHTFETEAIFGTGQAESIRPGFAGAGASYSTYNAAIVPVIQNYLISFVKTLDPNTYRAAGSPVWKPFHKRSDVRIKIQTNRTAMEAIPRDLRERCKLWYSFEDGISSGEESGSGG</sequence>
<dbReference type="PROSITE" id="PS00941">
    <property type="entry name" value="CARBOXYLESTERASE_B_2"/>
    <property type="match status" value="1"/>
</dbReference>
<reference evidence="6" key="1">
    <citation type="journal article" date="2016" name="Genome Announc.">
        <title>Draft genome sequences of fungus Aspergillus calidoustus.</title>
        <authorList>
            <person name="Horn F."/>
            <person name="Linde J."/>
            <person name="Mattern D.J."/>
            <person name="Walther G."/>
            <person name="Guthke R."/>
            <person name="Scherlach K."/>
            <person name="Martin K."/>
            <person name="Brakhage A.A."/>
            <person name="Petzke L."/>
            <person name="Valiante V."/>
        </authorList>
    </citation>
    <scope>NUCLEOTIDE SEQUENCE [LARGE SCALE GENOMIC DNA]</scope>
    <source>
        <strain evidence="6">SF006504</strain>
    </source>
</reference>
<evidence type="ECO:0000256" key="3">
    <source>
        <dbReference type="RuleBase" id="RU361235"/>
    </source>
</evidence>
<comment type="similarity">
    <text evidence="1 3">Belongs to the type-B carboxylesterase/lipase family.</text>
</comment>
<evidence type="ECO:0000259" key="4">
    <source>
        <dbReference type="Pfam" id="PF00135"/>
    </source>
</evidence>
<dbReference type="OMA" id="WLNVVVP"/>